<keyword evidence="3" id="KW-1185">Reference proteome</keyword>
<reference evidence="4" key="1">
    <citation type="submission" date="2022-11" db="UniProtKB">
        <authorList>
            <consortium name="WormBaseParasite"/>
        </authorList>
    </citation>
    <scope>IDENTIFICATION</scope>
</reference>
<dbReference type="PANTHER" id="PTHR24252">
    <property type="entry name" value="ACROSIN-RELATED"/>
    <property type="match status" value="1"/>
</dbReference>
<keyword evidence="1" id="KW-1015">Disulfide bond</keyword>
<dbReference type="SUPFAM" id="SSF50494">
    <property type="entry name" value="Trypsin-like serine proteases"/>
    <property type="match status" value="1"/>
</dbReference>
<dbReference type="InterPro" id="IPR001254">
    <property type="entry name" value="Trypsin_dom"/>
</dbReference>
<dbReference type="InterPro" id="IPR043504">
    <property type="entry name" value="Peptidase_S1_PA_chymotrypsin"/>
</dbReference>
<feature type="domain" description="Peptidase S1" evidence="2">
    <location>
        <begin position="37"/>
        <end position="85"/>
    </location>
</feature>
<evidence type="ECO:0000259" key="2">
    <source>
        <dbReference type="Pfam" id="PF00089"/>
    </source>
</evidence>
<sequence>MPLGWQIKCTQERCVVDGQKKCPTGAARVRCPSNDDLFADDIALIELDEDIRFGKYVQPICLPPVEFDYEPGKKCVVSGWGSIGEIGD</sequence>
<dbReference type="PANTHER" id="PTHR24252:SF7">
    <property type="entry name" value="HYALIN"/>
    <property type="match status" value="1"/>
</dbReference>
<dbReference type="GO" id="GO:0006508">
    <property type="term" value="P:proteolysis"/>
    <property type="evidence" value="ECO:0007669"/>
    <property type="project" value="InterPro"/>
</dbReference>
<dbReference type="Proteomes" id="UP000887564">
    <property type="component" value="Unplaced"/>
</dbReference>
<accession>A0A914RR55</accession>
<proteinExistence type="predicted"/>
<dbReference type="InterPro" id="IPR009003">
    <property type="entry name" value="Peptidase_S1_PA"/>
</dbReference>
<dbReference type="Pfam" id="PF00089">
    <property type="entry name" value="Trypsin"/>
    <property type="match status" value="1"/>
</dbReference>
<dbReference type="Gene3D" id="2.40.10.10">
    <property type="entry name" value="Trypsin-like serine proteases"/>
    <property type="match status" value="1"/>
</dbReference>
<protein>
    <submittedName>
        <fullName evidence="4">Peptidase S1 domain-containing protein</fullName>
    </submittedName>
</protein>
<name>A0A914RR55_PAREQ</name>
<evidence type="ECO:0000313" key="3">
    <source>
        <dbReference type="Proteomes" id="UP000887564"/>
    </source>
</evidence>
<evidence type="ECO:0000256" key="1">
    <source>
        <dbReference type="ARBA" id="ARBA00023157"/>
    </source>
</evidence>
<organism evidence="3 4">
    <name type="scientific">Parascaris equorum</name>
    <name type="common">Equine roundworm</name>
    <dbReference type="NCBI Taxonomy" id="6256"/>
    <lineage>
        <taxon>Eukaryota</taxon>
        <taxon>Metazoa</taxon>
        <taxon>Ecdysozoa</taxon>
        <taxon>Nematoda</taxon>
        <taxon>Chromadorea</taxon>
        <taxon>Rhabditida</taxon>
        <taxon>Spirurina</taxon>
        <taxon>Ascaridomorpha</taxon>
        <taxon>Ascaridoidea</taxon>
        <taxon>Ascarididae</taxon>
        <taxon>Parascaris</taxon>
    </lineage>
</organism>
<dbReference type="WBParaSite" id="PEQ_0000441901-mRNA-1">
    <property type="protein sequence ID" value="PEQ_0000441901-mRNA-1"/>
    <property type="gene ID" value="PEQ_0000441901"/>
</dbReference>
<dbReference type="GO" id="GO:0004252">
    <property type="term" value="F:serine-type endopeptidase activity"/>
    <property type="evidence" value="ECO:0007669"/>
    <property type="project" value="InterPro"/>
</dbReference>
<dbReference type="AlphaFoldDB" id="A0A914RR55"/>
<evidence type="ECO:0000313" key="4">
    <source>
        <dbReference type="WBParaSite" id="PEQ_0000441901-mRNA-1"/>
    </source>
</evidence>